<dbReference type="SMR" id="A0A8T3BRF2"/>
<dbReference type="Gene3D" id="3.30.420.10">
    <property type="entry name" value="Ribonuclease H-like superfamily/Ribonuclease H"/>
    <property type="match status" value="1"/>
</dbReference>
<dbReference type="InterPro" id="IPR051274">
    <property type="entry name" value="3-5_Exoribonuclease"/>
</dbReference>
<reference evidence="1" key="1">
    <citation type="journal article" date="2022" name="Front. Genet.">
        <title>Chromosome-Scale Assembly of the Dendrobium nobile Genome Provides Insights Into the Molecular Mechanism of the Biosynthesis of the Medicinal Active Ingredient of Dendrobium.</title>
        <authorList>
            <person name="Xu Q."/>
            <person name="Niu S.-C."/>
            <person name="Li K.-L."/>
            <person name="Zheng P.-J."/>
            <person name="Zhang X.-J."/>
            <person name="Jia Y."/>
            <person name="Liu Y."/>
            <person name="Niu Y.-X."/>
            <person name="Yu L.-H."/>
            <person name="Chen D.-F."/>
            <person name="Zhang G.-Q."/>
        </authorList>
    </citation>
    <scope>NUCLEOTIDE SEQUENCE</scope>
    <source>
        <tissue evidence="1">Leaf</tissue>
    </source>
</reference>
<dbReference type="SUPFAM" id="SSF53098">
    <property type="entry name" value="Ribonuclease H-like"/>
    <property type="match status" value="1"/>
</dbReference>
<dbReference type="PANTHER" id="PTHR23044:SF61">
    <property type="entry name" value="3'-5' EXORIBONUCLEASE 1-RELATED"/>
    <property type="match status" value="1"/>
</dbReference>
<keyword evidence="2" id="KW-1185">Reference proteome</keyword>
<evidence type="ECO:0000313" key="1">
    <source>
        <dbReference type="EMBL" id="KAI0519030.1"/>
    </source>
</evidence>
<evidence type="ECO:0008006" key="3">
    <source>
        <dbReference type="Google" id="ProtNLM"/>
    </source>
</evidence>
<sequence length="114" mass="13268">MWKTLPAHAHGPRCGRRWINLNVLFHEIFGCVRYNLKETVKMAGLTWEGRAHCGLDDARNTAQLLINLMRRGFLFSTTSSMEFPQTHSNYRVSFVNQLEKRKEKTMIGSLMECH</sequence>
<protein>
    <recommendedName>
        <fullName evidence="3">Exonuclease domain-containing protein</fullName>
    </recommendedName>
</protein>
<dbReference type="GO" id="GO:0003676">
    <property type="term" value="F:nucleic acid binding"/>
    <property type="evidence" value="ECO:0007669"/>
    <property type="project" value="InterPro"/>
</dbReference>
<evidence type="ECO:0000313" key="2">
    <source>
        <dbReference type="Proteomes" id="UP000829196"/>
    </source>
</evidence>
<name>A0A8T3BRF2_DENNO</name>
<comment type="caution">
    <text evidence="1">The sequence shown here is derived from an EMBL/GenBank/DDBJ whole genome shotgun (WGS) entry which is preliminary data.</text>
</comment>
<dbReference type="AlphaFoldDB" id="A0A8T3BRF2"/>
<proteinExistence type="predicted"/>
<dbReference type="InterPro" id="IPR036397">
    <property type="entry name" value="RNaseH_sf"/>
</dbReference>
<dbReference type="Proteomes" id="UP000829196">
    <property type="component" value="Unassembled WGS sequence"/>
</dbReference>
<dbReference type="OrthoDB" id="448399at2759"/>
<accession>A0A8T3BRF2</accession>
<dbReference type="PANTHER" id="PTHR23044">
    <property type="entry name" value="3'-5' EXONUCLEASE ERI1-RELATED"/>
    <property type="match status" value="1"/>
</dbReference>
<gene>
    <name evidence="1" type="ORF">KFK09_006469</name>
</gene>
<organism evidence="1 2">
    <name type="scientific">Dendrobium nobile</name>
    <name type="common">Orchid</name>
    <dbReference type="NCBI Taxonomy" id="94219"/>
    <lineage>
        <taxon>Eukaryota</taxon>
        <taxon>Viridiplantae</taxon>
        <taxon>Streptophyta</taxon>
        <taxon>Embryophyta</taxon>
        <taxon>Tracheophyta</taxon>
        <taxon>Spermatophyta</taxon>
        <taxon>Magnoliopsida</taxon>
        <taxon>Liliopsida</taxon>
        <taxon>Asparagales</taxon>
        <taxon>Orchidaceae</taxon>
        <taxon>Epidendroideae</taxon>
        <taxon>Malaxideae</taxon>
        <taxon>Dendrobiinae</taxon>
        <taxon>Dendrobium</taxon>
    </lineage>
</organism>
<dbReference type="EMBL" id="JAGYWB010000006">
    <property type="protein sequence ID" value="KAI0519030.1"/>
    <property type="molecule type" value="Genomic_DNA"/>
</dbReference>
<dbReference type="InterPro" id="IPR012337">
    <property type="entry name" value="RNaseH-like_sf"/>
</dbReference>